<organism evidence="8">
    <name type="scientific">marine sediment metagenome</name>
    <dbReference type="NCBI Taxonomy" id="412755"/>
    <lineage>
        <taxon>unclassified sequences</taxon>
        <taxon>metagenomes</taxon>
        <taxon>ecological metagenomes</taxon>
    </lineage>
</organism>
<gene>
    <name evidence="8" type="ORF">S01H4_22377</name>
</gene>
<dbReference type="GO" id="GO:0004222">
    <property type="term" value="F:metalloendopeptidase activity"/>
    <property type="evidence" value="ECO:0007669"/>
    <property type="project" value="InterPro"/>
</dbReference>
<dbReference type="PANTHER" id="PTHR34217:SF1">
    <property type="entry name" value="CARBOXYPEPTIDASE 1"/>
    <property type="match status" value="1"/>
</dbReference>
<dbReference type="GO" id="GO:0004181">
    <property type="term" value="F:metallocarboxypeptidase activity"/>
    <property type="evidence" value="ECO:0007669"/>
    <property type="project" value="InterPro"/>
</dbReference>
<dbReference type="InterPro" id="IPR001333">
    <property type="entry name" value="Peptidase_M32_Taq"/>
</dbReference>
<dbReference type="AlphaFoldDB" id="X1C0Z4"/>
<dbReference type="Gene3D" id="1.10.1370.30">
    <property type="match status" value="1"/>
</dbReference>
<evidence type="ECO:0000256" key="2">
    <source>
        <dbReference type="ARBA" id="ARBA00022670"/>
    </source>
</evidence>
<keyword evidence="4" id="KW-0378">Hydrolase</keyword>
<evidence type="ECO:0000313" key="8">
    <source>
        <dbReference type="EMBL" id="GAG86997.1"/>
    </source>
</evidence>
<dbReference type="Pfam" id="PF01432">
    <property type="entry name" value="Peptidase_M3"/>
    <property type="match status" value="1"/>
</dbReference>
<dbReference type="PANTHER" id="PTHR34217">
    <property type="entry name" value="METAL-DEPENDENT CARBOXYPEPTIDASE"/>
    <property type="match status" value="1"/>
</dbReference>
<protein>
    <recommendedName>
        <fullName evidence="7">Peptidase M3A/M3B catalytic domain-containing protein</fullName>
    </recommendedName>
</protein>
<name>X1C0Z4_9ZZZZ</name>
<evidence type="ECO:0000259" key="7">
    <source>
        <dbReference type="Pfam" id="PF01432"/>
    </source>
</evidence>
<dbReference type="GO" id="GO:0046872">
    <property type="term" value="F:metal ion binding"/>
    <property type="evidence" value="ECO:0007669"/>
    <property type="project" value="UniProtKB-KW"/>
</dbReference>
<keyword evidence="2" id="KW-0645">Protease</keyword>
<evidence type="ECO:0000256" key="4">
    <source>
        <dbReference type="ARBA" id="ARBA00022801"/>
    </source>
</evidence>
<evidence type="ECO:0000256" key="5">
    <source>
        <dbReference type="ARBA" id="ARBA00022833"/>
    </source>
</evidence>
<keyword evidence="6" id="KW-0482">Metalloprotease</keyword>
<dbReference type="EMBL" id="BART01010248">
    <property type="protein sequence ID" value="GAG86997.1"/>
    <property type="molecule type" value="Genomic_DNA"/>
</dbReference>
<feature type="domain" description="Peptidase M3A/M3B catalytic" evidence="7">
    <location>
        <begin position="141"/>
        <end position="302"/>
    </location>
</feature>
<accession>X1C0Z4</accession>
<keyword evidence="5" id="KW-0862">Zinc</keyword>
<comment type="caution">
    <text evidence="8">The sequence shown here is derived from an EMBL/GenBank/DDBJ whole genome shotgun (WGS) entry which is preliminary data.</text>
</comment>
<evidence type="ECO:0000256" key="6">
    <source>
        <dbReference type="ARBA" id="ARBA00023049"/>
    </source>
</evidence>
<comment type="cofactor">
    <cofactor evidence="1">
        <name>Zn(2+)</name>
        <dbReference type="ChEBI" id="CHEBI:29105"/>
    </cofactor>
</comment>
<keyword evidence="3" id="KW-0479">Metal-binding</keyword>
<dbReference type="InterPro" id="IPR001567">
    <property type="entry name" value="Pept_M3A_M3B_dom"/>
</dbReference>
<dbReference type="SUPFAM" id="SSF55486">
    <property type="entry name" value="Metalloproteases ('zincins'), catalytic domain"/>
    <property type="match status" value="1"/>
</dbReference>
<proteinExistence type="predicted"/>
<sequence length="303" mass="33986">MAQLNSLMSSQNRERRIAAKEGAAKTFSEHEQSYAGALNAISGTRLALNKRRGVPGFLETSLRQSRIKNTTLKALMEAIEERISFGREVFKFRTTFLGIKDPGYVDLHAPLPLGGDTGPTWEEGVSLISSAFNSVYPALGTFFDELIEKKWVDHTPRDSKRPGGFCTGSLATRESRIFMTYKDTLNDVMTLAHEAGHAWHSRVLKDTRVLASRYPMTLAESASTFAERILTEGIMAADDYEESVKLVLLDAEVEHMLAFLLDLPVRFRFEEAVYERRQHGALSPSDLCNLMKDTQRQVFGDTL</sequence>
<reference evidence="8" key="1">
    <citation type="journal article" date="2014" name="Front. Microbiol.">
        <title>High frequency of phylogenetically diverse reductive dehalogenase-homologous genes in deep subseafloor sedimentary metagenomes.</title>
        <authorList>
            <person name="Kawai M."/>
            <person name="Futagami T."/>
            <person name="Toyoda A."/>
            <person name="Takaki Y."/>
            <person name="Nishi S."/>
            <person name="Hori S."/>
            <person name="Arai W."/>
            <person name="Tsubouchi T."/>
            <person name="Morono Y."/>
            <person name="Uchiyama I."/>
            <person name="Ito T."/>
            <person name="Fujiyama A."/>
            <person name="Inagaki F."/>
            <person name="Takami H."/>
        </authorList>
    </citation>
    <scope>NUCLEOTIDE SEQUENCE</scope>
    <source>
        <strain evidence="8">Expedition CK06-06</strain>
    </source>
</reference>
<evidence type="ECO:0000256" key="1">
    <source>
        <dbReference type="ARBA" id="ARBA00001947"/>
    </source>
</evidence>
<evidence type="ECO:0000256" key="3">
    <source>
        <dbReference type="ARBA" id="ARBA00022723"/>
    </source>
</evidence>
<feature type="non-terminal residue" evidence="8">
    <location>
        <position position="303"/>
    </location>
</feature>
<dbReference type="GO" id="GO:0006508">
    <property type="term" value="P:proteolysis"/>
    <property type="evidence" value="ECO:0007669"/>
    <property type="project" value="UniProtKB-KW"/>
</dbReference>